<dbReference type="AlphaFoldDB" id="A0A5N6NES5"/>
<evidence type="ECO:0008006" key="3">
    <source>
        <dbReference type="Google" id="ProtNLM"/>
    </source>
</evidence>
<dbReference type="OrthoDB" id="1727749at2759"/>
<dbReference type="PANTHER" id="PTHR11439">
    <property type="entry name" value="GAG-POL-RELATED RETROTRANSPOSON"/>
    <property type="match status" value="1"/>
</dbReference>
<dbReference type="PANTHER" id="PTHR11439:SF495">
    <property type="entry name" value="REVERSE TRANSCRIPTASE, RNA-DEPENDENT DNA POLYMERASE-RELATED"/>
    <property type="match status" value="1"/>
</dbReference>
<dbReference type="CDD" id="cd09272">
    <property type="entry name" value="RNase_HI_RT_Ty1"/>
    <property type="match status" value="1"/>
</dbReference>
<evidence type="ECO:0000313" key="1">
    <source>
        <dbReference type="EMBL" id="KAD4585717.1"/>
    </source>
</evidence>
<sequence>MVMLRRLNAWELGYMNMHEIIGYGCAWVQTKSITSDCCEEDYALSEGDSDYGGCKRDFKLTSAGCQFFGTRLVTWQCKKQTSVSTSTCEAEYIAAASCCSQIIWIQQQLRDYGLYFSNTPIYVDNTAAIAVTKNPVQHSKTKHIDMKYHFIRD</sequence>
<gene>
    <name evidence="1" type="ORF">E3N88_23318</name>
</gene>
<organism evidence="1 2">
    <name type="scientific">Mikania micrantha</name>
    <name type="common">bitter vine</name>
    <dbReference type="NCBI Taxonomy" id="192012"/>
    <lineage>
        <taxon>Eukaryota</taxon>
        <taxon>Viridiplantae</taxon>
        <taxon>Streptophyta</taxon>
        <taxon>Embryophyta</taxon>
        <taxon>Tracheophyta</taxon>
        <taxon>Spermatophyta</taxon>
        <taxon>Magnoliopsida</taxon>
        <taxon>eudicotyledons</taxon>
        <taxon>Gunneridae</taxon>
        <taxon>Pentapetalae</taxon>
        <taxon>asterids</taxon>
        <taxon>campanulids</taxon>
        <taxon>Asterales</taxon>
        <taxon>Asteraceae</taxon>
        <taxon>Asteroideae</taxon>
        <taxon>Heliantheae alliance</taxon>
        <taxon>Eupatorieae</taxon>
        <taxon>Mikania</taxon>
    </lineage>
</organism>
<comment type="caution">
    <text evidence="1">The sequence shown here is derived from an EMBL/GenBank/DDBJ whole genome shotgun (WGS) entry which is preliminary data.</text>
</comment>
<keyword evidence="2" id="KW-1185">Reference proteome</keyword>
<dbReference type="EMBL" id="SZYD01000012">
    <property type="protein sequence ID" value="KAD4585717.1"/>
    <property type="molecule type" value="Genomic_DNA"/>
</dbReference>
<reference evidence="1 2" key="1">
    <citation type="submission" date="2019-05" db="EMBL/GenBank/DDBJ databases">
        <title>Mikania micrantha, genome provides insights into the molecular mechanism of rapid growth.</title>
        <authorList>
            <person name="Liu B."/>
        </authorList>
    </citation>
    <scope>NUCLEOTIDE SEQUENCE [LARGE SCALE GENOMIC DNA]</scope>
    <source>
        <strain evidence="1">NLD-2019</strain>
        <tissue evidence="1">Leaf</tissue>
    </source>
</reference>
<evidence type="ECO:0000313" key="2">
    <source>
        <dbReference type="Proteomes" id="UP000326396"/>
    </source>
</evidence>
<dbReference type="Proteomes" id="UP000326396">
    <property type="component" value="Linkage Group LG2"/>
</dbReference>
<proteinExistence type="predicted"/>
<name>A0A5N6NES5_9ASTR</name>
<accession>A0A5N6NES5</accession>
<protein>
    <recommendedName>
        <fullName evidence="3">Reverse transcriptase Ty1/copia-type domain-containing protein</fullName>
    </recommendedName>
</protein>